<protein>
    <submittedName>
        <fullName evidence="1">Uncharacterized protein</fullName>
    </submittedName>
</protein>
<keyword evidence="2" id="KW-1185">Reference proteome</keyword>
<name>A0A9P7YXG9_9HELO</name>
<dbReference type="OrthoDB" id="4755094at2759"/>
<gene>
    <name evidence="1" type="ORF">BJ878DRAFT_208495</name>
</gene>
<comment type="caution">
    <text evidence="1">The sequence shown here is derived from an EMBL/GenBank/DDBJ whole genome shotgun (WGS) entry which is preliminary data.</text>
</comment>
<dbReference type="EMBL" id="MU254153">
    <property type="protein sequence ID" value="KAG9241808.1"/>
    <property type="molecule type" value="Genomic_DNA"/>
</dbReference>
<accession>A0A9P7YXG9</accession>
<organism evidence="1 2">
    <name type="scientific">Calycina marina</name>
    <dbReference type="NCBI Taxonomy" id="1763456"/>
    <lineage>
        <taxon>Eukaryota</taxon>
        <taxon>Fungi</taxon>
        <taxon>Dikarya</taxon>
        <taxon>Ascomycota</taxon>
        <taxon>Pezizomycotina</taxon>
        <taxon>Leotiomycetes</taxon>
        <taxon>Helotiales</taxon>
        <taxon>Pezizellaceae</taxon>
        <taxon>Calycina</taxon>
    </lineage>
</organism>
<sequence>MNMRRPIYVPATSLVALPKNKDSDLVCILYDGAIYVFDRSCSPYKAKGWYKKQDAKEIATIWWSTSEEISYLVKEGSDTQTINLESLDPEIPPDIAEMLLSPKSRTGVEANNQNGKDSKRSCSCGKSLQELKTENDQLHLRIGEATAALAQLRPPHTNKIAQLYSGLSNQIKNWVLESFNDFEDNQNRGFESMLSSSIARYPEIGAIVKSFQLETLKRLESSLASELWQYKHYGLMAIVMRYVCEAILSEPLFIVRESKKRLLEAAFQSLTAVEPPPPPCKAHVQI</sequence>
<evidence type="ECO:0000313" key="2">
    <source>
        <dbReference type="Proteomes" id="UP000887226"/>
    </source>
</evidence>
<proteinExistence type="predicted"/>
<evidence type="ECO:0000313" key="1">
    <source>
        <dbReference type="EMBL" id="KAG9241808.1"/>
    </source>
</evidence>
<dbReference type="AlphaFoldDB" id="A0A9P7YXG9"/>
<dbReference type="Proteomes" id="UP000887226">
    <property type="component" value="Unassembled WGS sequence"/>
</dbReference>
<reference evidence="1" key="1">
    <citation type="journal article" date="2021" name="IMA Fungus">
        <title>Genomic characterization of three marine fungi, including Emericellopsis atlantica sp. nov. with signatures of a generalist lifestyle and marine biomass degradation.</title>
        <authorList>
            <person name="Hagestad O.C."/>
            <person name="Hou L."/>
            <person name="Andersen J.H."/>
            <person name="Hansen E.H."/>
            <person name="Altermark B."/>
            <person name="Li C."/>
            <person name="Kuhnert E."/>
            <person name="Cox R.J."/>
            <person name="Crous P.W."/>
            <person name="Spatafora J.W."/>
            <person name="Lail K."/>
            <person name="Amirebrahimi M."/>
            <person name="Lipzen A."/>
            <person name="Pangilinan J."/>
            <person name="Andreopoulos W."/>
            <person name="Hayes R.D."/>
            <person name="Ng V."/>
            <person name="Grigoriev I.V."/>
            <person name="Jackson S.A."/>
            <person name="Sutton T.D.S."/>
            <person name="Dobson A.D.W."/>
            <person name="Rama T."/>
        </authorList>
    </citation>
    <scope>NUCLEOTIDE SEQUENCE</scope>
    <source>
        <strain evidence="1">TRa3180A</strain>
    </source>
</reference>